<dbReference type="CDD" id="cd00082">
    <property type="entry name" value="HisKA"/>
    <property type="match status" value="1"/>
</dbReference>
<dbReference type="CDD" id="cd17546">
    <property type="entry name" value="REC_hyHK_CKI1_RcsC-like"/>
    <property type="match status" value="1"/>
</dbReference>
<keyword evidence="11" id="KW-0547">Nucleotide-binding</keyword>
<organism evidence="11 12">
    <name type="scientific">Chitinimonas lacunae</name>
    <dbReference type="NCBI Taxonomy" id="1963018"/>
    <lineage>
        <taxon>Bacteria</taxon>
        <taxon>Pseudomonadati</taxon>
        <taxon>Pseudomonadota</taxon>
        <taxon>Betaproteobacteria</taxon>
        <taxon>Neisseriales</taxon>
        <taxon>Chitinibacteraceae</taxon>
        <taxon>Chitinimonas</taxon>
    </lineage>
</organism>
<evidence type="ECO:0000256" key="5">
    <source>
        <dbReference type="PROSITE-ProRule" id="PRU00110"/>
    </source>
</evidence>
<evidence type="ECO:0000256" key="1">
    <source>
        <dbReference type="ARBA" id="ARBA00000085"/>
    </source>
</evidence>
<dbReference type="PRINTS" id="PR00344">
    <property type="entry name" value="BCTRLSENSOR"/>
</dbReference>
<dbReference type="SMART" id="SM00448">
    <property type="entry name" value="REC"/>
    <property type="match status" value="1"/>
</dbReference>
<keyword evidence="4" id="KW-0902">Two-component regulatory system</keyword>
<dbReference type="NCBIfam" id="TIGR00229">
    <property type="entry name" value="sensory_box"/>
    <property type="match status" value="1"/>
</dbReference>
<dbReference type="PROSITE" id="PS50113">
    <property type="entry name" value="PAC"/>
    <property type="match status" value="1"/>
</dbReference>
<evidence type="ECO:0000313" key="11">
    <source>
        <dbReference type="EMBL" id="MFC4159208.1"/>
    </source>
</evidence>
<feature type="domain" description="Response regulatory" evidence="8">
    <location>
        <begin position="622"/>
        <end position="739"/>
    </location>
</feature>
<name>A0ABV8MM59_9NEIS</name>
<evidence type="ECO:0000313" key="12">
    <source>
        <dbReference type="Proteomes" id="UP001595791"/>
    </source>
</evidence>
<evidence type="ECO:0000256" key="3">
    <source>
        <dbReference type="ARBA" id="ARBA00022553"/>
    </source>
</evidence>
<dbReference type="InterPro" id="IPR003594">
    <property type="entry name" value="HATPase_dom"/>
</dbReference>
<protein>
    <recommendedName>
        <fullName evidence="2">histidine kinase</fullName>
        <ecNumber evidence="2">2.7.13.3</ecNumber>
    </recommendedName>
</protein>
<keyword evidence="11" id="KW-0067">ATP-binding</keyword>
<dbReference type="SMART" id="SM00091">
    <property type="entry name" value="PAS"/>
    <property type="match status" value="2"/>
</dbReference>
<keyword evidence="3 6" id="KW-0597">Phosphoprotein</keyword>
<dbReference type="CDD" id="cd16922">
    <property type="entry name" value="HATPase_EvgS-ArcB-TorS-like"/>
    <property type="match status" value="1"/>
</dbReference>
<dbReference type="Gene3D" id="1.10.287.130">
    <property type="match status" value="1"/>
</dbReference>
<dbReference type="RefSeq" id="WP_378162722.1">
    <property type="nucleotide sequence ID" value="NZ_JBHSBU010000001.1"/>
</dbReference>
<evidence type="ECO:0000259" key="7">
    <source>
        <dbReference type="PROSITE" id="PS50109"/>
    </source>
</evidence>
<dbReference type="InterPro" id="IPR004358">
    <property type="entry name" value="Sig_transdc_His_kin-like_C"/>
</dbReference>
<dbReference type="PROSITE" id="PS50110">
    <property type="entry name" value="RESPONSE_REGULATORY"/>
    <property type="match status" value="1"/>
</dbReference>
<dbReference type="SMART" id="SM00388">
    <property type="entry name" value="HisKA"/>
    <property type="match status" value="1"/>
</dbReference>
<dbReference type="SUPFAM" id="SSF55874">
    <property type="entry name" value="ATPase domain of HSP90 chaperone/DNA topoisomerase II/histidine kinase"/>
    <property type="match status" value="1"/>
</dbReference>
<dbReference type="SMART" id="SM00387">
    <property type="entry name" value="HATPase_c"/>
    <property type="match status" value="1"/>
</dbReference>
<dbReference type="Pfam" id="PF02518">
    <property type="entry name" value="HATPase_c"/>
    <property type="match status" value="1"/>
</dbReference>
<feature type="domain" description="Histidine kinase" evidence="7">
    <location>
        <begin position="382"/>
        <end position="602"/>
    </location>
</feature>
<dbReference type="InterPro" id="IPR000014">
    <property type="entry name" value="PAS"/>
</dbReference>
<comment type="catalytic activity">
    <reaction evidence="1">
        <text>ATP + protein L-histidine = ADP + protein N-phospho-L-histidine.</text>
        <dbReference type="EC" id="2.7.13.3"/>
    </reaction>
</comment>
<dbReference type="InterPro" id="IPR001789">
    <property type="entry name" value="Sig_transdc_resp-reg_receiver"/>
</dbReference>
<gene>
    <name evidence="11" type="ORF">ACFOW7_07530</name>
</gene>
<dbReference type="Pfam" id="PF00072">
    <property type="entry name" value="Response_reg"/>
    <property type="match status" value="1"/>
</dbReference>
<dbReference type="EMBL" id="JBHSBU010000001">
    <property type="protein sequence ID" value="MFC4159208.1"/>
    <property type="molecule type" value="Genomic_DNA"/>
</dbReference>
<dbReference type="InterPro" id="IPR008207">
    <property type="entry name" value="Sig_transdc_His_kin_Hpt_dom"/>
</dbReference>
<dbReference type="Gene3D" id="3.30.450.20">
    <property type="entry name" value="PAS domain"/>
    <property type="match status" value="2"/>
</dbReference>
<evidence type="ECO:0000256" key="4">
    <source>
        <dbReference type="ARBA" id="ARBA00023012"/>
    </source>
</evidence>
<sequence length="906" mass="98681">MKPLAWEECDRFAWLSVPVWVLDLAARRIVWANAAGLRLWQADDAAALSRRTLDCDEAAWDSLGALHEALWRGEPVALDWHRFPGLSAHHIALSTAPMYLAGGGHGMLLQAERGAGETDPAALRGVEAVLHFAIAVVMFDLEGGVLMKNPAALRAFPQLGSEGASFFELFDPVEEGREVWRGAIENGVDQGERLLASQPQPRWYGYILHRAIDPVSGDQAMLLTAQDVTERVQSEQRFRVLFEQSANAMLLFDPVDDCIVDCNRAAVQLLRLASRQQLIEGDPARFYPQRQSDGRSSRDKAIEMAERALKRGWHRYEWLLLRADGSEILVEVTLSPVTVGRRTLLLAVWYDLSLRKQFEQELVAAKEAAEAANQAKSQFLANMSHEIRTPLNAIIGMARLLQDTVLDPSQQGHLEVIRYAADSLLGLVGDILDFSRIEAGKLALDQHVFDLHALARKTMGLIRFRAEEKHLNLTLTVSPDLPRWVEGDEGRLRQVLINLLGNAIKFTETGGVELRLEANGNDHALELSAAVLDTGIGIPPHKLDAIFEAFAQADESITRRYGGSGLGLTISRRLVAAMGGRLWADSLPGVGSTFHFTVQLQPASPPPETVIPMASGSLRSLDILLAEDNAMNQRLATAVLERAGHRVTIAHNGAQALARQRDHDYDLILMDMQMPELDGLQATRLIRAEEPPGRHIPIIAMTADVTADSRGRCLAAGMDDYLTKPLSLEALDLVLARVAANLGPAPLLPAATPPATAVPSPAAMMPTPPALTPSLSTVLDSVLEPSASAPARNWDAARAAELCGGNWVLLAELVGLLLEEWPQRRTLLDQLTAAADPTGLAQLAHKMKGSFGALALTQPSDAAYAVERAGRDGRVDLDAIGRLREAGDATGAMLRQWLAERVHQPG</sequence>
<dbReference type="Pfam" id="PF01627">
    <property type="entry name" value="Hpt"/>
    <property type="match status" value="1"/>
</dbReference>
<dbReference type="PANTHER" id="PTHR45339">
    <property type="entry name" value="HYBRID SIGNAL TRANSDUCTION HISTIDINE KINASE J"/>
    <property type="match status" value="1"/>
</dbReference>
<dbReference type="EC" id="2.7.13.3" evidence="2"/>
<evidence type="ECO:0000256" key="2">
    <source>
        <dbReference type="ARBA" id="ARBA00012438"/>
    </source>
</evidence>
<feature type="modified residue" description="Phosphohistidine" evidence="5">
    <location>
        <position position="845"/>
    </location>
</feature>
<dbReference type="PANTHER" id="PTHR45339:SF3">
    <property type="entry name" value="HISTIDINE KINASE"/>
    <property type="match status" value="1"/>
</dbReference>
<dbReference type="InterPro" id="IPR011006">
    <property type="entry name" value="CheY-like_superfamily"/>
</dbReference>
<dbReference type="InterPro" id="IPR005467">
    <property type="entry name" value="His_kinase_dom"/>
</dbReference>
<dbReference type="InterPro" id="IPR000700">
    <property type="entry name" value="PAS-assoc_C"/>
</dbReference>
<evidence type="ECO:0000256" key="6">
    <source>
        <dbReference type="PROSITE-ProRule" id="PRU00169"/>
    </source>
</evidence>
<dbReference type="Pfam" id="PF00512">
    <property type="entry name" value="HisKA"/>
    <property type="match status" value="1"/>
</dbReference>
<dbReference type="Gene3D" id="3.30.565.10">
    <property type="entry name" value="Histidine kinase-like ATPase, C-terminal domain"/>
    <property type="match status" value="1"/>
</dbReference>
<dbReference type="Gene3D" id="3.40.50.2300">
    <property type="match status" value="1"/>
</dbReference>
<feature type="domain" description="HPt" evidence="10">
    <location>
        <begin position="806"/>
        <end position="897"/>
    </location>
</feature>
<evidence type="ECO:0000259" key="8">
    <source>
        <dbReference type="PROSITE" id="PS50110"/>
    </source>
</evidence>
<dbReference type="CDD" id="cd00130">
    <property type="entry name" value="PAS"/>
    <property type="match status" value="1"/>
</dbReference>
<accession>A0ABV8MM59</accession>
<dbReference type="SUPFAM" id="SSF47226">
    <property type="entry name" value="Histidine-containing phosphotransfer domain, HPT domain"/>
    <property type="match status" value="1"/>
</dbReference>
<keyword evidence="12" id="KW-1185">Reference proteome</keyword>
<dbReference type="SUPFAM" id="SSF55785">
    <property type="entry name" value="PYP-like sensor domain (PAS domain)"/>
    <property type="match status" value="2"/>
</dbReference>
<dbReference type="InterPro" id="IPR003661">
    <property type="entry name" value="HisK_dim/P_dom"/>
</dbReference>
<proteinExistence type="predicted"/>
<reference evidence="12" key="1">
    <citation type="journal article" date="2019" name="Int. J. Syst. Evol. Microbiol.">
        <title>The Global Catalogue of Microorganisms (GCM) 10K type strain sequencing project: providing services to taxonomists for standard genome sequencing and annotation.</title>
        <authorList>
            <consortium name="The Broad Institute Genomics Platform"/>
            <consortium name="The Broad Institute Genome Sequencing Center for Infectious Disease"/>
            <person name="Wu L."/>
            <person name="Ma J."/>
        </authorList>
    </citation>
    <scope>NUCLEOTIDE SEQUENCE [LARGE SCALE GENOMIC DNA]</scope>
    <source>
        <strain evidence="12">LMG 29894</strain>
    </source>
</reference>
<dbReference type="InterPro" id="IPR036641">
    <property type="entry name" value="HPT_dom_sf"/>
</dbReference>
<feature type="domain" description="PAC" evidence="9">
    <location>
        <begin position="314"/>
        <end position="364"/>
    </location>
</feature>
<dbReference type="SUPFAM" id="SSF47384">
    <property type="entry name" value="Homodimeric domain of signal transducing histidine kinase"/>
    <property type="match status" value="1"/>
</dbReference>
<dbReference type="InterPro" id="IPR036890">
    <property type="entry name" value="HATPase_C_sf"/>
</dbReference>
<feature type="modified residue" description="4-aspartylphosphate" evidence="6">
    <location>
        <position position="671"/>
    </location>
</feature>
<dbReference type="Proteomes" id="UP001595791">
    <property type="component" value="Unassembled WGS sequence"/>
</dbReference>
<evidence type="ECO:0000259" key="9">
    <source>
        <dbReference type="PROSITE" id="PS50113"/>
    </source>
</evidence>
<dbReference type="PROSITE" id="PS50109">
    <property type="entry name" value="HIS_KIN"/>
    <property type="match status" value="1"/>
</dbReference>
<dbReference type="InterPro" id="IPR035965">
    <property type="entry name" value="PAS-like_dom_sf"/>
</dbReference>
<dbReference type="Pfam" id="PF13426">
    <property type="entry name" value="PAS_9"/>
    <property type="match status" value="1"/>
</dbReference>
<dbReference type="Gene3D" id="1.20.120.160">
    <property type="entry name" value="HPT domain"/>
    <property type="match status" value="1"/>
</dbReference>
<dbReference type="SUPFAM" id="SSF52172">
    <property type="entry name" value="CheY-like"/>
    <property type="match status" value="1"/>
</dbReference>
<comment type="caution">
    <text evidence="11">The sequence shown here is derived from an EMBL/GenBank/DDBJ whole genome shotgun (WGS) entry which is preliminary data.</text>
</comment>
<dbReference type="GO" id="GO:0005524">
    <property type="term" value="F:ATP binding"/>
    <property type="evidence" value="ECO:0007669"/>
    <property type="project" value="UniProtKB-KW"/>
</dbReference>
<dbReference type="InterPro" id="IPR036097">
    <property type="entry name" value="HisK_dim/P_sf"/>
</dbReference>
<dbReference type="PROSITE" id="PS50894">
    <property type="entry name" value="HPT"/>
    <property type="match status" value="1"/>
</dbReference>
<evidence type="ECO:0000259" key="10">
    <source>
        <dbReference type="PROSITE" id="PS50894"/>
    </source>
</evidence>
<dbReference type="Pfam" id="PF13188">
    <property type="entry name" value="PAS_8"/>
    <property type="match status" value="1"/>
</dbReference>